<proteinExistence type="predicted"/>
<dbReference type="SUPFAM" id="SSF46894">
    <property type="entry name" value="C-terminal effector domain of the bipartite response regulators"/>
    <property type="match status" value="1"/>
</dbReference>
<keyword evidence="2" id="KW-0805">Transcription regulation</keyword>
<dbReference type="AlphaFoldDB" id="A0A084JES1"/>
<evidence type="ECO:0000256" key="5">
    <source>
        <dbReference type="ARBA" id="ARBA00024867"/>
    </source>
</evidence>
<dbReference type="GO" id="GO:0006355">
    <property type="term" value="P:regulation of DNA-templated transcription"/>
    <property type="evidence" value="ECO:0007669"/>
    <property type="project" value="InterPro"/>
</dbReference>
<evidence type="ECO:0000256" key="4">
    <source>
        <dbReference type="ARBA" id="ARBA00023163"/>
    </source>
</evidence>
<dbReference type="EMBL" id="JPMD01000011">
    <property type="protein sequence ID" value="KEZ87455.1"/>
    <property type="molecule type" value="Genomic_DNA"/>
</dbReference>
<protein>
    <recommendedName>
        <fullName evidence="1">Stage 0 sporulation protein A homolog</fullName>
    </recommendedName>
</protein>
<dbReference type="Gene3D" id="1.10.10.10">
    <property type="entry name" value="Winged helix-like DNA-binding domain superfamily/Winged helix DNA-binding domain"/>
    <property type="match status" value="1"/>
</dbReference>
<dbReference type="Pfam" id="PF00072">
    <property type="entry name" value="Response_reg"/>
    <property type="match status" value="1"/>
</dbReference>
<evidence type="ECO:0000256" key="2">
    <source>
        <dbReference type="ARBA" id="ARBA00023015"/>
    </source>
</evidence>
<dbReference type="GO" id="GO:0005829">
    <property type="term" value="C:cytosol"/>
    <property type="evidence" value="ECO:0007669"/>
    <property type="project" value="TreeGrafter"/>
</dbReference>
<organism evidence="10 11">
    <name type="scientific">Clostridium sulfidigenes</name>
    <dbReference type="NCBI Taxonomy" id="318464"/>
    <lineage>
        <taxon>Bacteria</taxon>
        <taxon>Bacillati</taxon>
        <taxon>Bacillota</taxon>
        <taxon>Clostridia</taxon>
        <taxon>Eubacteriales</taxon>
        <taxon>Clostridiaceae</taxon>
        <taxon>Clostridium</taxon>
    </lineage>
</organism>
<evidence type="ECO:0000313" key="10">
    <source>
        <dbReference type="EMBL" id="KEZ87455.1"/>
    </source>
</evidence>
<dbReference type="eggNOG" id="COG0745">
    <property type="taxonomic scope" value="Bacteria"/>
</dbReference>
<accession>A0A084JES1</accession>
<dbReference type="SUPFAM" id="SSF52172">
    <property type="entry name" value="CheY-like"/>
    <property type="match status" value="1"/>
</dbReference>
<comment type="caution">
    <text evidence="10">The sequence shown here is derived from an EMBL/GenBank/DDBJ whole genome shotgun (WGS) entry which is preliminary data.</text>
</comment>
<evidence type="ECO:0000256" key="1">
    <source>
        <dbReference type="ARBA" id="ARBA00018672"/>
    </source>
</evidence>
<dbReference type="InterPro" id="IPR036388">
    <property type="entry name" value="WH-like_DNA-bd_sf"/>
</dbReference>
<dbReference type="Pfam" id="PF00486">
    <property type="entry name" value="Trans_reg_C"/>
    <property type="match status" value="1"/>
</dbReference>
<keyword evidence="4" id="KW-0804">Transcription</keyword>
<dbReference type="InterPro" id="IPR001867">
    <property type="entry name" value="OmpR/PhoB-type_DNA-bd"/>
</dbReference>
<dbReference type="CDD" id="cd18159">
    <property type="entry name" value="REC_OmpR_NsrR-like"/>
    <property type="match status" value="1"/>
</dbReference>
<dbReference type="GO" id="GO:0000976">
    <property type="term" value="F:transcription cis-regulatory region binding"/>
    <property type="evidence" value="ECO:0007669"/>
    <property type="project" value="TreeGrafter"/>
</dbReference>
<dbReference type="InterPro" id="IPR016032">
    <property type="entry name" value="Sig_transdc_resp-reg_C-effctor"/>
</dbReference>
<dbReference type="STRING" id="318464.IO99_05045"/>
<dbReference type="InterPro" id="IPR011006">
    <property type="entry name" value="CheY-like_superfamily"/>
</dbReference>
<dbReference type="SMART" id="SM00862">
    <property type="entry name" value="Trans_reg_C"/>
    <property type="match status" value="1"/>
</dbReference>
<dbReference type="GO" id="GO:0032993">
    <property type="term" value="C:protein-DNA complex"/>
    <property type="evidence" value="ECO:0007669"/>
    <property type="project" value="TreeGrafter"/>
</dbReference>
<dbReference type="CDD" id="cd00383">
    <property type="entry name" value="trans_reg_C"/>
    <property type="match status" value="1"/>
</dbReference>
<evidence type="ECO:0000259" key="9">
    <source>
        <dbReference type="PROSITE" id="PS51755"/>
    </source>
</evidence>
<comment type="function">
    <text evidence="5">May play the central regulatory role in sporulation. It may be an element of the effector pathway responsible for the activation of sporulation genes in response to nutritional stress. Spo0A may act in concert with spo0H (a sigma factor) to control the expression of some genes that are critical to the sporulation process.</text>
</comment>
<keyword evidence="3 7" id="KW-0238">DNA-binding</keyword>
<dbReference type="InterPro" id="IPR039420">
    <property type="entry name" value="WalR-like"/>
</dbReference>
<gene>
    <name evidence="10" type="ORF">IO99_05045</name>
</gene>
<keyword evidence="11" id="KW-1185">Reference proteome</keyword>
<dbReference type="SMART" id="SM00448">
    <property type="entry name" value="REC"/>
    <property type="match status" value="1"/>
</dbReference>
<dbReference type="PROSITE" id="PS51755">
    <property type="entry name" value="OMPR_PHOB"/>
    <property type="match status" value="1"/>
</dbReference>
<dbReference type="GO" id="GO:0000156">
    <property type="term" value="F:phosphorelay response regulator activity"/>
    <property type="evidence" value="ECO:0007669"/>
    <property type="project" value="TreeGrafter"/>
</dbReference>
<dbReference type="PANTHER" id="PTHR48111">
    <property type="entry name" value="REGULATOR OF RPOS"/>
    <property type="match status" value="1"/>
</dbReference>
<dbReference type="Gene3D" id="3.40.50.2300">
    <property type="match status" value="1"/>
</dbReference>
<reference evidence="10 11" key="1">
    <citation type="submission" date="2014-07" db="EMBL/GenBank/DDBJ databases">
        <title>Draft genome of Clostridium sulfidigenes 113A isolated from sediments associated with methane hydrate from Krishna Godavari basin.</title>
        <authorList>
            <person name="Honkalas V.S."/>
            <person name="Dabir A.P."/>
            <person name="Arora P."/>
            <person name="Dhakephalkar P.K."/>
        </authorList>
    </citation>
    <scope>NUCLEOTIDE SEQUENCE [LARGE SCALE GENOMIC DNA]</scope>
    <source>
        <strain evidence="10 11">113A</strain>
    </source>
</reference>
<feature type="domain" description="Response regulatory" evidence="8">
    <location>
        <begin position="3"/>
        <end position="116"/>
    </location>
</feature>
<feature type="modified residue" description="4-aspartylphosphate" evidence="6">
    <location>
        <position position="52"/>
    </location>
</feature>
<feature type="DNA-binding region" description="OmpR/PhoB-type" evidence="7">
    <location>
        <begin position="126"/>
        <end position="223"/>
    </location>
</feature>
<evidence type="ECO:0000313" key="11">
    <source>
        <dbReference type="Proteomes" id="UP000028542"/>
    </source>
</evidence>
<evidence type="ECO:0000256" key="3">
    <source>
        <dbReference type="ARBA" id="ARBA00023125"/>
    </source>
</evidence>
<name>A0A084JES1_9CLOT</name>
<evidence type="ECO:0000256" key="6">
    <source>
        <dbReference type="PROSITE-ProRule" id="PRU00169"/>
    </source>
</evidence>
<feature type="domain" description="OmpR/PhoB-type" evidence="9">
    <location>
        <begin position="126"/>
        <end position="223"/>
    </location>
</feature>
<keyword evidence="6" id="KW-0597">Phosphoprotein</keyword>
<evidence type="ECO:0000256" key="7">
    <source>
        <dbReference type="PROSITE-ProRule" id="PRU01091"/>
    </source>
</evidence>
<dbReference type="PROSITE" id="PS50110">
    <property type="entry name" value="RESPONSE_REGULATORY"/>
    <property type="match status" value="1"/>
</dbReference>
<evidence type="ECO:0000259" key="8">
    <source>
        <dbReference type="PROSITE" id="PS50110"/>
    </source>
</evidence>
<dbReference type="Proteomes" id="UP000028542">
    <property type="component" value="Unassembled WGS sequence"/>
</dbReference>
<dbReference type="RefSeq" id="WP_035130942.1">
    <property type="nucleotide sequence ID" value="NZ_JPMD01000011.1"/>
</dbReference>
<dbReference type="PANTHER" id="PTHR48111:SF43">
    <property type="entry name" value="STAGE 0 SPORULATION PROTEIN A HOMOLOG"/>
    <property type="match status" value="1"/>
</dbReference>
<sequence length="223" mass="25454">MYKILIVEDDLIIAKTVKNHIRSWGFEAECVTDFKDVLATFVSYSPQLVLLDITLPFFNGYHWCSEIRKVSKVPIIFISSASDSMNIVMAMNMGGDDFIAKPFDLNVMTAKVQALLRRTYDFTGQTNLLEHKGSILNISDATLNYHDRKIELSKNENKILQILLENKGKAVSRDTIMTRLWETDSYIDDNTLTVNITRLRKKLQEAGLSDFITTKKGIGYMVE</sequence>
<dbReference type="InterPro" id="IPR001789">
    <property type="entry name" value="Sig_transdc_resp-reg_receiver"/>
</dbReference>